<feature type="compositionally biased region" description="Basic and acidic residues" evidence="1">
    <location>
        <begin position="1"/>
        <end position="13"/>
    </location>
</feature>
<evidence type="ECO:0000256" key="1">
    <source>
        <dbReference type="SAM" id="MobiDB-lite"/>
    </source>
</evidence>
<organism evidence="2 3">
    <name type="scientific">Actinacidiphila bryophytorum</name>
    <dbReference type="NCBI Taxonomy" id="1436133"/>
    <lineage>
        <taxon>Bacteria</taxon>
        <taxon>Bacillati</taxon>
        <taxon>Actinomycetota</taxon>
        <taxon>Actinomycetes</taxon>
        <taxon>Kitasatosporales</taxon>
        <taxon>Streptomycetaceae</taxon>
        <taxon>Actinacidiphila</taxon>
    </lineage>
</organism>
<dbReference type="AlphaFoldDB" id="A0A9W4MGP7"/>
<evidence type="ECO:0000313" key="3">
    <source>
        <dbReference type="Proteomes" id="UP001153328"/>
    </source>
</evidence>
<name>A0A9W4MGP7_9ACTN</name>
<protein>
    <submittedName>
        <fullName evidence="2">Uncharacterized protein</fullName>
    </submittedName>
</protein>
<feature type="region of interest" description="Disordered" evidence="1">
    <location>
        <begin position="1"/>
        <end position="39"/>
    </location>
</feature>
<gene>
    <name evidence="2" type="ORF">SBRY_40294</name>
</gene>
<comment type="caution">
    <text evidence="2">The sequence shown here is derived from an EMBL/GenBank/DDBJ whole genome shotgun (WGS) entry which is preliminary data.</text>
</comment>
<sequence>MKPATDRIAEPRGARTPFPAGGRRPERVDTQPADGVEPEDVEAWVRSASLLHSNGDAMDIAVAGGRIAGVRGRRALGLRGVEAVHRRPPLRLLGPVARAAARRAQRHPVAVHGTAPRRHRAPVRRRHLVGAPRRVRDVRQGSAER</sequence>
<proteinExistence type="predicted"/>
<accession>A0A9W4MGP7</accession>
<dbReference type="EMBL" id="CAJVAX010000018">
    <property type="protein sequence ID" value="CAG7645976.1"/>
    <property type="molecule type" value="Genomic_DNA"/>
</dbReference>
<evidence type="ECO:0000313" key="2">
    <source>
        <dbReference type="EMBL" id="CAG7645976.1"/>
    </source>
</evidence>
<feature type="region of interest" description="Disordered" evidence="1">
    <location>
        <begin position="101"/>
        <end position="122"/>
    </location>
</feature>
<dbReference type="Proteomes" id="UP001153328">
    <property type="component" value="Unassembled WGS sequence"/>
</dbReference>
<keyword evidence="3" id="KW-1185">Reference proteome</keyword>
<reference evidence="2" key="1">
    <citation type="submission" date="2021-06" db="EMBL/GenBank/DDBJ databases">
        <authorList>
            <person name="Arsene-Ploetze F."/>
        </authorList>
    </citation>
    <scope>NUCLEOTIDE SEQUENCE</scope>
    <source>
        <strain evidence="2">SBRY1</strain>
    </source>
</reference>